<dbReference type="InterPro" id="IPR052159">
    <property type="entry name" value="Competence_DNA_uptake"/>
</dbReference>
<keyword evidence="1" id="KW-0812">Transmembrane</keyword>
<gene>
    <name evidence="3" type="ORF">ERS852551_00669</name>
</gene>
<dbReference type="AlphaFoldDB" id="A0A174MYH8"/>
<dbReference type="CDD" id="cd07731">
    <property type="entry name" value="ComA-like_MBL-fold"/>
    <property type="match status" value="1"/>
</dbReference>
<evidence type="ECO:0000313" key="4">
    <source>
        <dbReference type="Proteomes" id="UP000095765"/>
    </source>
</evidence>
<sequence length="332" mass="35180">MSRRRRRGRGGQVPILPFLCAGGIIFAAFLVVVLLNDAMGGQLPLPTAAQIESAAAGALDKLYGAADLVPQPVHVDGEVSVHFIDVGQADCELIQTPESTVLIDAGDIGGGDAVVAYLKAQGVNRIDLLIASHPHADHIGGMKEVVETFDIGKIIFSDVPDELIPTSKTYEGLIDTIAARGYKITKAKPRAVYDLGGGASLTILGPVAQYDDLNETSVACRFDFGKTSFLFTGDAEKENENDLVAAYGSALKADVFKLGHHGSSTSNQQKLLNAVDPDIAVCEVGYDNSYGHPHAETLERLLKMGVTLYRTDRDGTVVIGSDGETLSVATEK</sequence>
<evidence type="ECO:0000313" key="3">
    <source>
        <dbReference type="EMBL" id="CUP39348.1"/>
    </source>
</evidence>
<accession>A0A174MYH8</accession>
<dbReference type="Gene3D" id="3.60.15.10">
    <property type="entry name" value="Ribonuclease Z/Hydroxyacylglutathione hydrolase-like"/>
    <property type="match status" value="1"/>
</dbReference>
<feature type="transmembrane region" description="Helical" evidence="1">
    <location>
        <begin position="12"/>
        <end position="35"/>
    </location>
</feature>
<dbReference type="Proteomes" id="UP000095765">
    <property type="component" value="Unassembled WGS sequence"/>
</dbReference>
<evidence type="ECO:0000259" key="2">
    <source>
        <dbReference type="SMART" id="SM00849"/>
    </source>
</evidence>
<name>A0A174MYH8_9FIRM</name>
<protein>
    <submittedName>
        <fullName evidence="3">ComEC family competence protein</fullName>
    </submittedName>
</protein>
<evidence type="ECO:0000256" key="1">
    <source>
        <dbReference type="SAM" id="Phobius"/>
    </source>
</evidence>
<dbReference type="InterPro" id="IPR036866">
    <property type="entry name" value="RibonucZ/Hydroxyglut_hydro"/>
</dbReference>
<dbReference type="EMBL" id="CZBE01000003">
    <property type="protein sequence ID" value="CUP39348.1"/>
    <property type="molecule type" value="Genomic_DNA"/>
</dbReference>
<dbReference type="InterPro" id="IPR001279">
    <property type="entry name" value="Metallo-B-lactamas"/>
</dbReference>
<keyword evidence="1" id="KW-1133">Transmembrane helix</keyword>
<dbReference type="RefSeq" id="WP_055244134.1">
    <property type="nucleotide sequence ID" value="NZ_CABIWA010000006.1"/>
</dbReference>
<dbReference type="InterPro" id="IPR035681">
    <property type="entry name" value="ComA-like_MBL"/>
</dbReference>
<dbReference type="SMART" id="SM00849">
    <property type="entry name" value="Lactamase_B"/>
    <property type="match status" value="1"/>
</dbReference>
<dbReference type="OrthoDB" id="9761531at2"/>
<dbReference type="SUPFAM" id="SSF56281">
    <property type="entry name" value="Metallo-hydrolase/oxidoreductase"/>
    <property type="match status" value="1"/>
</dbReference>
<proteinExistence type="predicted"/>
<dbReference type="Pfam" id="PF00753">
    <property type="entry name" value="Lactamase_B"/>
    <property type="match status" value="1"/>
</dbReference>
<keyword evidence="1" id="KW-0472">Membrane</keyword>
<dbReference type="PANTHER" id="PTHR30619:SF7">
    <property type="entry name" value="BETA-LACTAMASE DOMAIN PROTEIN"/>
    <property type="match status" value="1"/>
</dbReference>
<organism evidence="3 4">
    <name type="scientific">Anaerotruncus colihominis</name>
    <dbReference type="NCBI Taxonomy" id="169435"/>
    <lineage>
        <taxon>Bacteria</taxon>
        <taxon>Bacillati</taxon>
        <taxon>Bacillota</taxon>
        <taxon>Clostridia</taxon>
        <taxon>Eubacteriales</taxon>
        <taxon>Oscillospiraceae</taxon>
        <taxon>Anaerotruncus</taxon>
    </lineage>
</organism>
<dbReference type="PANTHER" id="PTHR30619">
    <property type="entry name" value="DNA INTERNALIZATION/COMPETENCE PROTEIN COMEC/REC2"/>
    <property type="match status" value="1"/>
</dbReference>
<reference evidence="3 4" key="1">
    <citation type="submission" date="2015-09" db="EMBL/GenBank/DDBJ databases">
        <authorList>
            <consortium name="Pathogen Informatics"/>
        </authorList>
    </citation>
    <scope>NUCLEOTIDE SEQUENCE [LARGE SCALE GENOMIC DNA]</scope>
    <source>
        <strain evidence="3 4">2789STDY5834939</strain>
    </source>
</reference>
<feature type="domain" description="Metallo-beta-lactamase" evidence="2">
    <location>
        <begin position="88"/>
        <end position="286"/>
    </location>
</feature>